<evidence type="ECO:0000256" key="1">
    <source>
        <dbReference type="SAM" id="Phobius"/>
    </source>
</evidence>
<name>S3D786_GLAL2</name>
<dbReference type="Proteomes" id="UP000016922">
    <property type="component" value="Unassembled WGS sequence"/>
</dbReference>
<reference evidence="2 3" key="1">
    <citation type="journal article" date="2013" name="BMC Genomics">
        <title>Genomics-driven discovery of the pneumocandin biosynthetic gene cluster in the fungus Glarea lozoyensis.</title>
        <authorList>
            <person name="Chen L."/>
            <person name="Yue Q."/>
            <person name="Zhang X."/>
            <person name="Xiang M."/>
            <person name="Wang C."/>
            <person name="Li S."/>
            <person name="Che Y."/>
            <person name="Ortiz-Lopez F.J."/>
            <person name="Bills G.F."/>
            <person name="Liu X."/>
            <person name="An Z."/>
        </authorList>
    </citation>
    <scope>NUCLEOTIDE SEQUENCE [LARGE SCALE GENOMIC DNA]</scope>
    <source>
        <strain evidence="3">ATCC 20868 / MF5171</strain>
    </source>
</reference>
<keyword evidence="3" id="KW-1185">Reference proteome</keyword>
<sequence>MAEVMGRRSYAVQSVVLHKPASGYMWLDCGSPGQAQVKARDHHNLTLWFPCSPKFSSRNLLNKSIFPNILCLSYLYIATFIMPSDLHVLTDADSIICTAGSMASSFNSIHGESTALIGAPLKFH</sequence>
<dbReference type="RefSeq" id="XP_008085225.1">
    <property type="nucleotide sequence ID" value="XM_008087034.1"/>
</dbReference>
<keyword evidence="1" id="KW-0472">Membrane</keyword>
<dbReference type="EMBL" id="KE145369">
    <property type="protein sequence ID" value="EPE27866.1"/>
    <property type="molecule type" value="Genomic_DNA"/>
</dbReference>
<keyword evidence="1" id="KW-1133">Transmembrane helix</keyword>
<gene>
    <name evidence="2" type="ORF">GLAREA_04657</name>
</gene>
<dbReference type="AlphaFoldDB" id="S3D786"/>
<protein>
    <submittedName>
        <fullName evidence="2">Uncharacterized protein</fullName>
    </submittedName>
</protein>
<keyword evidence="1" id="KW-0812">Transmembrane</keyword>
<organism evidence="2 3">
    <name type="scientific">Glarea lozoyensis (strain ATCC 20868 / MF5171)</name>
    <dbReference type="NCBI Taxonomy" id="1116229"/>
    <lineage>
        <taxon>Eukaryota</taxon>
        <taxon>Fungi</taxon>
        <taxon>Dikarya</taxon>
        <taxon>Ascomycota</taxon>
        <taxon>Pezizomycotina</taxon>
        <taxon>Leotiomycetes</taxon>
        <taxon>Helotiales</taxon>
        <taxon>Helotiaceae</taxon>
        <taxon>Glarea</taxon>
    </lineage>
</organism>
<proteinExistence type="predicted"/>
<feature type="transmembrane region" description="Helical" evidence="1">
    <location>
        <begin position="65"/>
        <end position="82"/>
    </location>
</feature>
<dbReference type="KEGG" id="glz:GLAREA_04657"/>
<accession>S3D786</accession>
<evidence type="ECO:0000313" key="2">
    <source>
        <dbReference type="EMBL" id="EPE27866.1"/>
    </source>
</evidence>
<evidence type="ECO:0000313" key="3">
    <source>
        <dbReference type="Proteomes" id="UP000016922"/>
    </source>
</evidence>
<dbReference type="GeneID" id="19463712"/>
<dbReference type="HOGENOM" id="CLU_2004159_0_0_1"/>